<keyword evidence="2" id="KW-1185">Reference proteome</keyword>
<evidence type="ECO:0008006" key="3">
    <source>
        <dbReference type="Google" id="ProtNLM"/>
    </source>
</evidence>
<dbReference type="EMBL" id="WNKT01000042">
    <property type="protein sequence ID" value="MTW22485.1"/>
    <property type="molecule type" value="Genomic_DNA"/>
</dbReference>
<sequence>MSGFNLFFYREMRVNDMSDVQAMSSVGALAGAEALPPRMSISEILLMIGIEAMDANDERIRVAYAKVQQNNKDLQELNKAMAYLAAHKDKDLNKDDIIDPSAKPPIKLGDVLDKFGVAYSAGTDGKIGKDQFAKIETAVKGASDALGGTNQIDMMKLQSTLNKQNEMSQMVSNNMSKLNQMAMSIIGNMR</sequence>
<proteinExistence type="predicted"/>
<dbReference type="OrthoDB" id="5774464at2"/>
<accession>A0A6N8EE26</accession>
<dbReference type="RefSeq" id="WP_155451048.1">
    <property type="nucleotide sequence ID" value="NZ_WNKT01000042.1"/>
</dbReference>
<evidence type="ECO:0000313" key="1">
    <source>
        <dbReference type="EMBL" id="MTW22485.1"/>
    </source>
</evidence>
<reference evidence="1 2" key="1">
    <citation type="submission" date="2019-11" db="EMBL/GenBank/DDBJ databases">
        <title>Whole-genome sequence of the anaerobic purple sulfur bacterium Allochromatium palmeri DSM 15591.</title>
        <authorList>
            <person name="Kyndt J.A."/>
            <person name="Meyer T.E."/>
        </authorList>
    </citation>
    <scope>NUCLEOTIDE SEQUENCE [LARGE SCALE GENOMIC DNA]</scope>
    <source>
        <strain evidence="1 2">DSM 15591</strain>
    </source>
</reference>
<organism evidence="1 2">
    <name type="scientific">Allochromatium palmeri</name>
    <dbReference type="NCBI Taxonomy" id="231048"/>
    <lineage>
        <taxon>Bacteria</taxon>
        <taxon>Pseudomonadati</taxon>
        <taxon>Pseudomonadota</taxon>
        <taxon>Gammaproteobacteria</taxon>
        <taxon>Chromatiales</taxon>
        <taxon>Chromatiaceae</taxon>
        <taxon>Allochromatium</taxon>
    </lineage>
</organism>
<dbReference type="Proteomes" id="UP000434044">
    <property type="component" value="Unassembled WGS sequence"/>
</dbReference>
<dbReference type="AlphaFoldDB" id="A0A6N8EE26"/>
<protein>
    <recommendedName>
        <fullName evidence="3">Secretion protein EspA</fullName>
    </recommendedName>
</protein>
<comment type="caution">
    <text evidence="1">The sequence shown here is derived from an EMBL/GenBank/DDBJ whole genome shotgun (WGS) entry which is preliminary data.</text>
</comment>
<evidence type="ECO:0000313" key="2">
    <source>
        <dbReference type="Proteomes" id="UP000434044"/>
    </source>
</evidence>
<name>A0A6N8EE26_9GAMM</name>
<gene>
    <name evidence="1" type="ORF">GJ668_15535</name>
</gene>